<feature type="transmembrane region" description="Helical" evidence="11">
    <location>
        <begin position="72"/>
        <end position="92"/>
    </location>
</feature>
<dbReference type="PROSITE" id="PS00428">
    <property type="entry name" value="FTSW_RODA_SPOVE"/>
    <property type="match status" value="1"/>
</dbReference>
<dbReference type="KEGG" id="ntr:B0W44_06265"/>
<comment type="function">
    <text evidence="11">Peptidoglycan polymerase that is essential for cell wall elongation.</text>
</comment>
<dbReference type="InterPro" id="IPR011923">
    <property type="entry name" value="RodA/MrdB"/>
</dbReference>
<keyword evidence="13" id="KW-1185">Reference proteome</keyword>
<comment type="pathway">
    <text evidence="11">Cell wall biogenesis; peptidoglycan biosynthesis.</text>
</comment>
<evidence type="ECO:0000256" key="8">
    <source>
        <dbReference type="ARBA" id="ARBA00022989"/>
    </source>
</evidence>
<keyword evidence="3 11" id="KW-0328">Glycosyltransferase</keyword>
<dbReference type="PANTHER" id="PTHR30474:SF1">
    <property type="entry name" value="PEPTIDOGLYCAN GLYCOSYLTRANSFERASE MRDB"/>
    <property type="match status" value="1"/>
</dbReference>
<feature type="transmembrane region" description="Helical" evidence="11">
    <location>
        <begin position="353"/>
        <end position="374"/>
    </location>
</feature>
<dbReference type="HAMAP" id="MF_02079">
    <property type="entry name" value="PGT_RodA"/>
    <property type="match status" value="1"/>
</dbReference>
<reference evidence="12 13" key="1">
    <citation type="journal article" date="2015" name="Int. J. Syst. Evol. Microbiol.">
        <title>Novibacillus thermophilus gen. nov., sp. nov., a Gram-staining-negative and moderately thermophilic member of the family Thermoactinomycetaceae.</title>
        <authorList>
            <person name="Yang G."/>
            <person name="Chen J."/>
            <person name="Zhou S."/>
        </authorList>
    </citation>
    <scope>NUCLEOTIDE SEQUENCE [LARGE SCALE GENOMIC DNA]</scope>
    <source>
        <strain evidence="12 13">SG-1</strain>
    </source>
</reference>
<feature type="transmembrane region" description="Helical" evidence="11">
    <location>
        <begin position="47"/>
        <end position="65"/>
    </location>
</feature>
<evidence type="ECO:0000256" key="2">
    <source>
        <dbReference type="ARBA" id="ARBA00022475"/>
    </source>
</evidence>
<feature type="transmembrane region" description="Helical" evidence="11">
    <location>
        <begin position="315"/>
        <end position="333"/>
    </location>
</feature>
<evidence type="ECO:0000256" key="4">
    <source>
        <dbReference type="ARBA" id="ARBA00022679"/>
    </source>
</evidence>
<dbReference type="PANTHER" id="PTHR30474">
    <property type="entry name" value="CELL CYCLE PROTEIN"/>
    <property type="match status" value="1"/>
</dbReference>
<dbReference type="GO" id="GO:0032153">
    <property type="term" value="C:cell division site"/>
    <property type="evidence" value="ECO:0007669"/>
    <property type="project" value="TreeGrafter"/>
</dbReference>
<feature type="transmembrane region" description="Helical" evidence="11">
    <location>
        <begin position="166"/>
        <end position="183"/>
    </location>
</feature>
<name>A0A1U9K5V5_9BACL</name>
<gene>
    <name evidence="11" type="primary">rodA</name>
    <name evidence="12" type="ORF">B0W44_06265</name>
</gene>
<keyword evidence="2 11" id="KW-1003">Cell membrane</keyword>
<protein>
    <recommendedName>
        <fullName evidence="11">Peptidoglycan glycosyltransferase RodA</fullName>
        <shortName evidence="11">PGT</shortName>
        <ecNumber evidence="11">2.4.99.28</ecNumber>
    </recommendedName>
    <alternativeName>
        <fullName evidence="11">Cell elongation protein RodA</fullName>
    </alternativeName>
    <alternativeName>
        <fullName evidence="11">Cell wall polymerase</fullName>
    </alternativeName>
    <alternativeName>
        <fullName evidence="11">Peptidoglycan polymerase</fullName>
        <shortName evidence="11">PG polymerase</shortName>
    </alternativeName>
</protein>
<keyword evidence="5 11" id="KW-0812">Transmembrane</keyword>
<dbReference type="GO" id="GO:0009252">
    <property type="term" value="P:peptidoglycan biosynthetic process"/>
    <property type="evidence" value="ECO:0007669"/>
    <property type="project" value="UniProtKB-UniRule"/>
</dbReference>
<evidence type="ECO:0000256" key="7">
    <source>
        <dbReference type="ARBA" id="ARBA00022984"/>
    </source>
</evidence>
<comment type="catalytic activity">
    <reaction evidence="11">
        <text>[GlcNAc-(1-&gt;4)-Mur2Ac(oyl-L-Ala-gamma-D-Glu-L-Lys-D-Ala-D-Ala)](n)-di-trans,octa-cis-undecaprenyl diphosphate + beta-D-GlcNAc-(1-&gt;4)-Mur2Ac(oyl-L-Ala-gamma-D-Glu-L-Lys-D-Ala-D-Ala)-di-trans,octa-cis-undecaprenyl diphosphate = [GlcNAc-(1-&gt;4)-Mur2Ac(oyl-L-Ala-gamma-D-Glu-L-Lys-D-Ala-D-Ala)](n+1)-di-trans,octa-cis-undecaprenyl diphosphate + di-trans,octa-cis-undecaprenyl diphosphate + H(+)</text>
        <dbReference type="Rhea" id="RHEA:23708"/>
        <dbReference type="Rhea" id="RHEA-COMP:9602"/>
        <dbReference type="Rhea" id="RHEA-COMP:9603"/>
        <dbReference type="ChEBI" id="CHEBI:15378"/>
        <dbReference type="ChEBI" id="CHEBI:58405"/>
        <dbReference type="ChEBI" id="CHEBI:60033"/>
        <dbReference type="ChEBI" id="CHEBI:78435"/>
        <dbReference type="EC" id="2.4.99.28"/>
    </reaction>
</comment>
<dbReference type="Pfam" id="PF01098">
    <property type="entry name" value="FTSW_RODA_SPOVE"/>
    <property type="match status" value="1"/>
</dbReference>
<dbReference type="AlphaFoldDB" id="A0A1U9K5V5"/>
<evidence type="ECO:0000313" key="12">
    <source>
        <dbReference type="EMBL" id="AQS55449.1"/>
    </source>
</evidence>
<dbReference type="UniPathway" id="UPA00219"/>
<accession>A0A1U9K5V5</accession>
<evidence type="ECO:0000256" key="11">
    <source>
        <dbReference type="HAMAP-Rule" id="MF_02079"/>
    </source>
</evidence>
<feature type="transmembrane region" description="Helical" evidence="11">
    <location>
        <begin position="277"/>
        <end position="303"/>
    </location>
</feature>
<evidence type="ECO:0000313" key="13">
    <source>
        <dbReference type="Proteomes" id="UP000188603"/>
    </source>
</evidence>
<dbReference type="OrthoDB" id="9768187at2"/>
<dbReference type="InterPro" id="IPR001182">
    <property type="entry name" value="FtsW/RodA"/>
</dbReference>
<sequence>MNRKRELKMLRYLDVPILLIIVALSVISYTAISSAKFYDPSFAEKQLMWYAIGFVAILLSLLIDYRHIGQYAYWLYGLGIVLLLLLYVPGIGMDPTDTKGARSWMNLGVTQFQPSELMKVFIILALAKVLADTKEVRIKSGKAILKTALIFAIPFALIVSQPDLGTALIFLGIIASMLLVAGLDWRIILVLVLIAALAVASVFWLYFYHKPILEKVLEPHQIHRIGSFLDPTSDVDGNGWQIVQGMIAIGSGQLLGKGYQNGTQTQGMWIPEAHNDFIFPVIAEEFGFVGASVLLCLFIYLVYRMVHIALAAQDFFGTYLVAGVIGMLVFQIYQNVGMTVGLMPVTGINLPFISYGGSSLVSTMLAVGLVLNVGMRRKKIMFYSED</sequence>
<dbReference type="InterPro" id="IPR018365">
    <property type="entry name" value="Cell_cycle_FtsW-rel_CS"/>
</dbReference>
<dbReference type="GO" id="GO:0015648">
    <property type="term" value="F:lipid-linked peptidoglycan transporter activity"/>
    <property type="evidence" value="ECO:0007669"/>
    <property type="project" value="TreeGrafter"/>
</dbReference>
<dbReference type="RefSeq" id="WP_077719305.1">
    <property type="nucleotide sequence ID" value="NZ_CP019699.1"/>
</dbReference>
<dbReference type="EMBL" id="CP019699">
    <property type="protein sequence ID" value="AQS55449.1"/>
    <property type="molecule type" value="Genomic_DNA"/>
</dbReference>
<feature type="transmembrane region" description="Helical" evidence="11">
    <location>
        <begin position="188"/>
        <end position="207"/>
    </location>
</feature>
<keyword evidence="8 11" id="KW-1133">Transmembrane helix</keyword>
<dbReference type="EC" id="2.4.99.28" evidence="11"/>
<keyword evidence="4 11" id="KW-0808">Transferase</keyword>
<organism evidence="12 13">
    <name type="scientific">Novibacillus thermophilus</name>
    <dbReference type="NCBI Taxonomy" id="1471761"/>
    <lineage>
        <taxon>Bacteria</taxon>
        <taxon>Bacillati</taxon>
        <taxon>Bacillota</taxon>
        <taxon>Bacilli</taxon>
        <taxon>Bacillales</taxon>
        <taxon>Thermoactinomycetaceae</taxon>
        <taxon>Novibacillus</taxon>
    </lineage>
</organism>
<feature type="transmembrane region" description="Helical" evidence="11">
    <location>
        <begin position="12"/>
        <end position="32"/>
    </location>
</feature>
<dbReference type="GO" id="GO:0071555">
    <property type="term" value="P:cell wall organization"/>
    <property type="evidence" value="ECO:0007669"/>
    <property type="project" value="UniProtKB-KW"/>
</dbReference>
<keyword evidence="10 11" id="KW-0961">Cell wall biogenesis/degradation</keyword>
<evidence type="ECO:0000256" key="3">
    <source>
        <dbReference type="ARBA" id="ARBA00022676"/>
    </source>
</evidence>
<keyword evidence="9 11" id="KW-0472">Membrane</keyword>
<dbReference type="GO" id="GO:0051301">
    <property type="term" value="P:cell division"/>
    <property type="evidence" value="ECO:0007669"/>
    <property type="project" value="InterPro"/>
</dbReference>
<dbReference type="Proteomes" id="UP000188603">
    <property type="component" value="Chromosome"/>
</dbReference>
<dbReference type="GO" id="GO:0005886">
    <property type="term" value="C:plasma membrane"/>
    <property type="evidence" value="ECO:0007669"/>
    <property type="project" value="UniProtKB-SubCell"/>
</dbReference>
<dbReference type="GO" id="GO:0008360">
    <property type="term" value="P:regulation of cell shape"/>
    <property type="evidence" value="ECO:0007669"/>
    <property type="project" value="UniProtKB-KW"/>
</dbReference>
<dbReference type="GO" id="GO:0008955">
    <property type="term" value="F:peptidoglycan glycosyltransferase activity"/>
    <property type="evidence" value="ECO:0007669"/>
    <property type="project" value="UniProtKB-UniRule"/>
</dbReference>
<comment type="subcellular location">
    <subcellularLocation>
        <location evidence="11">Cell membrane</location>
        <topology evidence="11">Multi-pass membrane protein</topology>
    </subcellularLocation>
    <subcellularLocation>
        <location evidence="1">Membrane</location>
        <topology evidence="1">Multi-pass membrane protein</topology>
    </subcellularLocation>
</comment>
<evidence type="ECO:0000256" key="1">
    <source>
        <dbReference type="ARBA" id="ARBA00004141"/>
    </source>
</evidence>
<evidence type="ECO:0000256" key="9">
    <source>
        <dbReference type="ARBA" id="ARBA00023136"/>
    </source>
</evidence>
<evidence type="ECO:0000256" key="6">
    <source>
        <dbReference type="ARBA" id="ARBA00022960"/>
    </source>
</evidence>
<dbReference type="NCBIfam" id="TIGR02210">
    <property type="entry name" value="rodA_shape"/>
    <property type="match status" value="1"/>
</dbReference>
<feature type="transmembrane region" description="Helical" evidence="11">
    <location>
        <begin position="112"/>
        <end position="131"/>
    </location>
</feature>
<comment type="similarity">
    <text evidence="11">Belongs to the SEDS family. MrdB/RodA subfamily.</text>
</comment>
<keyword evidence="6 11" id="KW-0133">Cell shape</keyword>
<keyword evidence="7 11" id="KW-0573">Peptidoglycan synthesis</keyword>
<dbReference type="STRING" id="1471761.B0W44_06265"/>
<evidence type="ECO:0000256" key="5">
    <source>
        <dbReference type="ARBA" id="ARBA00022692"/>
    </source>
</evidence>
<proteinExistence type="inferred from homology"/>
<feature type="transmembrane region" description="Helical" evidence="11">
    <location>
        <begin position="143"/>
        <end position="160"/>
    </location>
</feature>
<evidence type="ECO:0000256" key="10">
    <source>
        <dbReference type="ARBA" id="ARBA00023316"/>
    </source>
</evidence>